<keyword evidence="2 3" id="KW-0472">Membrane</keyword>
<protein>
    <submittedName>
        <fullName evidence="4">Spore germination protein KA/spore germination protein</fullName>
    </submittedName>
</protein>
<evidence type="ECO:0000256" key="1">
    <source>
        <dbReference type="ARBA" id="ARBA00005278"/>
    </source>
</evidence>
<dbReference type="GO" id="GO:0016020">
    <property type="term" value="C:membrane"/>
    <property type="evidence" value="ECO:0007669"/>
    <property type="project" value="InterPro"/>
</dbReference>
<evidence type="ECO:0000313" key="4">
    <source>
        <dbReference type="EMBL" id="TYP73928.1"/>
    </source>
</evidence>
<feature type="transmembrane region" description="Helical" evidence="3">
    <location>
        <begin position="336"/>
        <end position="354"/>
    </location>
</feature>
<keyword evidence="5" id="KW-1185">Reference proteome</keyword>
<dbReference type="PANTHER" id="PTHR22550:SF5">
    <property type="entry name" value="LEUCINE ZIPPER PROTEIN 4"/>
    <property type="match status" value="1"/>
</dbReference>
<dbReference type="EMBL" id="VNHS01000006">
    <property type="protein sequence ID" value="TYP73928.1"/>
    <property type="molecule type" value="Genomic_DNA"/>
</dbReference>
<dbReference type="GO" id="GO:0009847">
    <property type="term" value="P:spore germination"/>
    <property type="evidence" value="ECO:0007669"/>
    <property type="project" value="InterPro"/>
</dbReference>
<accession>A0A5S5C5P9</accession>
<keyword evidence="3" id="KW-0812">Transmembrane</keyword>
<proteinExistence type="inferred from homology"/>
<evidence type="ECO:0000313" key="5">
    <source>
        <dbReference type="Proteomes" id="UP000323257"/>
    </source>
</evidence>
<organism evidence="4 5">
    <name type="scientific">Paenibacillus methanolicus</name>
    <dbReference type="NCBI Taxonomy" id="582686"/>
    <lineage>
        <taxon>Bacteria</taxon>
        <taxon>Bacillati</taxon>
        <taxon>Bacillota</taxon>
        <taxon>Bacilli</taxon>
        <taxon>Bacillales</taxon>
        <taxon>Paenibacillaceae</taxon>
        <taxon>Paenibacillus</taxon>
    </lineage>
</organism>
<reference evidence="4 5" key="1">
    <citation type="submission" date="2019-07" db="EMBL/GenBank/DDBJ databases">
        <title>Genomic Encyclopedia of Type Strains, Phase III (KMG-III): the genomes of soil and plant-associated and newly described type strains.</title>
        <authorList>
            <person name="Whitman W."/>
        </authorList>
    </citation>
    <scope>NUCLEOTIDE SEQUENCE [LARGE SCALE GENOMIC DNA]</scope>
    <source>
        <strain evidence="4 5">BL24</strain>
    </source>
</reference>
<evidence type="ECO:0000256" key="3">
    <source>
        <dbReference type="SAM" id="Phobius"/>
    </source>
</evidence>
<feature type="transmembrane region" description="Helical" evidence="3">
    <location>
        <begin position="417"/>
        <end position="440"/>
    </location>
</feature>
<dbReference type="RefSeq" id="WP_148930356.1">
    <property type="nucleotide sequence ID" value="NZ_VNHS01000006.1"/>
</dbReference>
<dbReference type="PIRSF" id="PIRSF005690">
    <property type="entry name" value="GerBA"/>
    <property type="match status" value="1"/>
</dbReference>
<dbReference type="InterPro" id="IPR004995">
    <property type="entry name" value="Spore_Ger"/>
</dbReference>
<dbReference type="Proteomes" id="UP000323257">
    <property type="component" value="Unassembled WGS sequence"/>
</dbReference>
<evidence type="ECO:0000256" key="2">
    <source>
        <dbReference type="ARBA" id="ARBA00023136"/>
    </source>
</evidence>
<dbReference type="Pfam" id="PF03323">
    <property type="entry name" value="GerA"/>
    <property type="match status" value="1"/>
</dbReference>
<dbReference type="OrthoDB" id="1726708at2"/>
<comment type="similarity">
    <text evidence="1">Belongs to the GerABKA family.</text>
</comment>
<feature type="transmembrane region" description="Helical" evidence="3">
    <location>
        <begin position="366"/>
        <end position="397"/>
    </location>
</feature>
<dbReference type="PANTHER" id="PTHR22550">
    <property type="entry name" value="SPORE GERMINATION PROTEIN"/>
    <property type="match status" value="1"/>
</dbReference>
<dbReference type="InterPro" id="IPR050768">
    <property type="entry name" value="UPF0353/GerABKA_families"/>
</dbReference>
<gene>
    <name evidence="4" type="ORF">BCM02_106207</name>
</gene>
<keyword evidence="3" id="KW-1133">Transmembrane helix</keyword>
<sequence>MPTKVATSIEANARILQHTFASCGDLRMLPWQFGPNMKSRAFSVYFDTIVQERSANYFRHTMQSVLEQTIGAGEAVTPGMIAHYYAQNVASEQPAFLVEDMEHAVSLVLGGYLVIFIDGWEKAIAYMAADVPSREVSESVTEPVVQGPRESTVDKLKINIGMIRARIQSPKLKTRYMRGGGASRTMVAYAYLEGSVDPAVLKEFADRMEQLKEGDVLETAYVESVIEDNTWSPFPQFRYTERTDVAAAALLGGKIVVLVEGTGSLLLCPGLFFELLQSPEDYYQRTLVANAIRWMRMTAFLMALLLPSLYIALSTFHTELIPTVLLLAVLDSREGIPFPAFVEAFIMVFFFELLREAGIRLPRPVGSAVSIVGALVVGEAAINAGIASPIMVVVIALTGIASFSLPQYNFAIALRLLQIPLMALATMLGGFGLMIGYLLIWNHLARLKSLGVPYLRPLAPWNAGQLADSAARRPLSSRFKPHADREHATKRS</sequence>
<feature type="transmembrane region" description="Helical" evidence="3">
    <location>
        <begin position="297"/>
        <end position="316"/>
    </location>
</feature>
<dbReference type="AlphaFoldDB" id="A0A5S5C5P9"/>
<comment type="caution">
    <text evidence="4">The sequence shown here is derived from an EMBL/GenBank/DDBJ whole genome shotgun (WGS) entry which is preliminary data.</text>
</comment>
<name>A0A5S5C5P9_9BACL</name>